<evidence type="ECO:0000313" key="2">
    <source>
        <dbReference type="Proteomes" id="UP001062846"/>
    </source>
</evidence>
<dbReference type="EMBL" id="CM046389">
    <property type="protein sequence ID" value="KAI8569559.1"/>
    <property type="molecule type" value="Genomic_DNA"/>
</dbReference>
<comment type="caution">
    <text evidence="1">The sequence shown here is derived from an EMBL/GenBank/DDBJ whole genome shotgun (WGS) entry which is preliminary data.</text>
</comment>
<reference evidence="1" key="1">
    <citation type="submission" date="2022-02" db="EMBL/GenBank/DDBJ databases">
        <title>Plant Genome Project.</title>
        <authorList>
            <person name="Zhang R.-G."/>
        </authorList>
    </citation>
    <scope>NUCLEOTIDE SEQUENCE</scope>
    <source>
        <strain evidence="1">AT1</strain>
    </source>
</reference>
<accession>A0ACC0PWY0</accession>
<dbReference type="Proteomes" id="UP001062846">
    <property type="component" value="Chromosome 2"/>
</dbReference>
<gene>
    <name evidence="1" type="ORF">RHMOL_Rhmol02G0287800</name>
</gene>
<evidence type="ECO:0000313" key="1">
    <source>
        <dbReference type="EMBL" id="KAI8569559.1"/>
    </source>
</evidence>
<proteinExistence type="predicted"/>
<protein>
    <submittedName>
        <fullName evidence="1">Uncharacterized protein</fullName>
    </submittedName>
</protein>
<organism evidence="1 2">
    <name type="scientific">Rhododendron molle</name>
    <name type="common">Chinese azalea</name>
    <name type="synonym">Azalea mollis</name>
    <dbReference type="NCBI Taxonomy" id="49168"/>
    <lineage>
        <taxon>Eukaryota</taxon>
        <taxon>Viridiplantae</taxon>
        <taxon>Streptophyta</taxon>
        <taxon>Embryophyta</taxon>
        <taxon>Tracheophyta</taxon>
        <taxon>Spermatophyta</taxon>
        <taxon>Magnoliopsida</taxon>
        <taxon>eudicotyledons</taxon>
        <taxon>Gunneridae</taxon>
        <taxon>Pentapetalae</taxon>
        <taxon>asterids</taxon>
        <taxon>Ericales</taxon>
        <taxon>Ericaceae</taxon>
        <taxon>Ericoideae</taxon>
        <taxon>Rhodoreae</taxon>
        <taxon>Rhododendron</taxon>
    </lineage>
</organism>
<sequence length="124" mass="13651">MMNEAGDAGRRLKDACFSGSVAALEALIDKDELILYRVSSLSGFFINDNTPLHVAALRGHLDFVKALLTRKPELATELDSSQSSPLHLACTKGHFEIVEELLRVNTSVCPDRDEDGTHCYISFL</sequence>
<keyword evidence="2" id="KW-1185">Reference proteome</keyword>
<name>A0ACC0PWY0_RHOML</name>